<feature type="region of interest" description="Disordered" evidence="1">
    <location>
        <begin position="1"/>
        <end position="84"/>
    </location>
</feature>
<dbReference type="Pfam" id="PF18758">
    <property type="entry name" value="KDZ"/>
    <property type="match status" value="1"/>
</dbReference>
<keyword evidence="5" id="KW-1185">Reference proteome</keyword>
<reference evidence="3" key="2">
    <citation type="submission" date="2016-05" db="EMBL/GenBank/DDBJ databases">
        <title>Comparative analysis highlights variable genome content of wheat rusts and divergence of the mating loci.</title>
        <authorList>
            <person name="Cuomo C.A."/>
            <person name="Bakkeren G."/>
            <person name="Szabo L."/>
            <person name="Khalil H."/>
            <person name="Joly D."/>
            <person name="Goldberg J."/>
            <person name="Young S."/>
            <person name="Zeng Q."/>
            <person name="Fellers J."/>
        </authorList>
    </citation>
    <scope>NUCLEOTIDE SEQUENCE [LARGE SCALE GENOMIC DNA]</scope>
    <source>
        <strain evidence="3">1-1 BBBD Race 1</strain>
    </source>
</reference>
<dbReference type="EnsemblFungi" id="PTTG_29062-t43_1">
    <property type="protein sequence ID" value="PTTG_29062-t43_1-p1"/>
    <property type="gene ID" value="PTTG_29062"/>
</dbReference>
<dbReference type="AlphaFoldDB" id="A0A180G6R6"/>
<evidence type="ECO:0000313" key="5">
    <source>
        <dbReference type="Proteomes" id="UP000005240"/>
    </source>
</evidence>
<reference evidence="3" key="1">
    <citation type="submission" date="2009-11" db="EMBL/GenBank/DDBJ databases">
        <authorList>
            <consortium name="The Broad Institute Genome Sequencing Platform"/>
            <person name="Ward D."/>
            <person name="Feldgarden M."/>
            <person name="Earl A."/>
            <person name="Young S.K."/>
            <person name="Zeng Q."/>
            <person name="Koehrsen M."/>
            <person name="Alvarado L."/>
            <person name="Berlin A."/>
            <person name="Bochicchio J."/>
            <person name="Borenstein D."/>
            <person name="Chapman S.B."/>
            <person name="Chen Z."/>
            <person name="Engels R."/>
            <person name="Freedman E."/>
            <person name="Gellesch M."/>
            <person name="Goldberg J."/>
            <person name="Griggs A."/>
            <person name="Gujja S."/>
            <person name="Heilman E."/>
            <person name="Heiman D."/>
            <person name="Hepburn T."/>
            <person name="Howarth C."/>
            <person name="Jen D."/>
            <person name="Larson L."/>
            <person name="Lewis B."/>
            <person name="Mehta T."/>
            <person name="Park D."/>
            <person name="Pearson M."/>
            <person name="Roberts A."/>
            <person name="Saif S."/>
            <person name="Shea T."/>
            <person name="Shenoy N."/>
            <person name="Sisk P."/>
            <person name="Stolte C."/>
            <person name="Sykes S."/>
            <person name="Thomson T."/>
            <person name="Walk T."/>
            <person name="White J."/>
            <person name="Yandava C."/>
            <person name="Izard J."/>
            <person name="Baranova O.V."/>
            <person name="Blanton J.M."/>
            <person name="Tanner A.C."/>
            <person name="Dewhirst F.E."/>
            <person name="Haas B."/>
            <person name="Nusbaum C."/>
            <person name="Birren B."/>
        </authorList>
    </citation>
    <scope>NUCLEOTIDE SEQUENCE [LARGE SCALE GENOMIC DNA]</scope>
    <source>
        <strain evidence="3">1-1 BBBD Race 1</strain>
    </source>
</reference>
<dbReference type="EMBL" id="ADAS02000187">
    <property type="protein sequence ID" value="OAV88314.1"/>
    <property type="molecule type" value="Genomic_DNA"/>
</dbReference>
<gene>
    <name evidence="3" type="ORF">PTTG_29062</name>
</gene>
<reference evidence="4" key="4">
    <citation type="submission" date="2025-05" db="UniProtKB">
        <authorList>
            <consortium name="EnsemblFungi"/>
        </authorList>
    </citation>
    <scope>IDENTIFICATION</scope>
    <source>
        <strain evidence="4">isolate 1-1 / race 1 (BBBD)</strain>
    </source>
</reference>
<name>A0A180G6R6_PUCT1</name>
<dbReference type="Pfam" id="PF18802">
    <property type="entry name" value="CxC1"/>
    <property type="match status" value="1"/>
</dbReference>
<dbReference type="PANTHER" id="PTHR33096:SF1">
    <property type="entry name" value="CXC1-LIKE CYSTEINE CLUSTER ASSOCIATED WITH KDZ TRANSPOSASES DOMAIN-CONTAINING PROTEIN"/>
    <property type="match status" value="1"/>
</dbReference>
<organism evidence="3">
    <name type="scientific">Puccinia triticina (isolate 1-1 / race 1 (BBBD))</name>
    <name type="common">Brown leaf rust fungus</name>
    <dbReference type="NCBI Taxonomy" id="630390"/>
    <lineage>
        <taxon>Eukaryota</taxon>
        <taxon>Fungi</taxon>
        <taxon>Dikarya</taxon>
        <taxon>Basidiomycota</taxon>
        <taxon>Pucciniomycotina</taxon>
        <taxon>Pucciniomycetes</taxon>
        <taxon>Pucciniales</taxon>
        <taxon>Pucciniaceae</taxon>
        <taxon>Puccinia</taxon>
    </lineage>
</organism>
<reference evidence="4 5" key="3">
    <citation type="journal article" date="2017" name="G3 (Bethesda)">
        <title>Comparative analysis highlights variable genome content of wheat rusts and divergence of the mating loci.</title>
        <authorList>
            <person name="Cuomo C.A."/>
            <person name="Bakkeren G."/>
            <person name="Khalil H.B."/>
            <person name="Panwar V."/>
            <person name="Joly D."/>
            <person name="Linning R."/>
            <person name="Sakthikumar S."/>
            <person name="Song X."/>
            <person name="Adiconis X."/>
            <person name="Fan L."/>
            <person name="Goldberg J.M."/>
            <person name="Levin J.Z."/>
            <person name="Young S."/>
            <person name="Zeng Q."/>
            <person name="Anikster Y."/>
            <person name="Bruce M."/>
            <person name="Wang M."/>
            <person name="Yin C."/>
            <person name="McCallum B."/>
            <person name="Szabo L.J."/>
            <person name="Hulbert S."/>
            <person name="Chen X."/>
            <person name="Fellers J.P."/>
        </authorList>
    </citation>
    <scope>NUCLEOTIDE SEQUENCE</scope>
    <source>
        <strain evidence="5">Isolate 1-1 / race 1 (BBBD)</strain>
        <strain evidence="4">isolate 1-1 / race 1 (BBBD)</strain>
    </source>
</reference>
<proteinExistence type="predicted"/>
<dbReference type="OrthoDB" id="2505730at2759"/>
<evidence type="ECO:0000256" key="1">
    <source>
        <dbReference type="SAM" id="MobiDB-lite"/>
    </source>
</evidence>
<feature type="compositionally biased region" description="Polar residues" evidence="1">
    <location>
        <begin position="447"/>
        <end position="481"/>
    </location>
</feature>
<dbReference type="InterPro" id="IPR040521">
    <property type="entry name" value="KDZ"/>
</dbReference>
<feature type="region of interest" description="Disordered" evidence="1">
    <location>
        <begin position="405"/>
        <end position="504"/>
    </location>
</feature>
<dbReference type="VEuPathDB" id="FungiDB:PTTG_29062"/>
<sequence>MPSSRRTGFALRRAPTSVRNRRAPANLQTPDNNDGARPPMRADLLLTPCRPHQDPQISPTDLPPNEPYYGNPNHHKEPNDNDIRLPPEIVTEYAYRTQNWTRSLEYLDPLEEYRSPEQKIEFCSCIPDPIRLLYHGFLAASPTKPQTAFAIPLVQLYQSLWYETAVPYTSFIKGLVCHQDTRSPKPLLARSKSGKPRELRTPFSQAIDIYSCIQILQKDLLNVALEMQEKDLWASKCPSCFGPEKPDEVSRADDAYVIIAMDGNFQHRHHHFASNDVPAESDYPSIFIPPSQINKHKVQLGSTEGDAAGLRSSCSDSHKAANDVRNSSSWDKFDDTGLFASCCRHDIPLKLNNIEGTGEKLYYPVSILDDILKAFPNKKIGLLYDIGCHLDAHVKKRDLLAALKGKPFRGPQNPDPLQPKRKHARLSPDPAARTEPARTFKVKAQQKEQTSFKTFSQNVLDPRPTQTCLTGSQKRQQPPETQRTRSTRTKPSYSDSRLTPDRPLRLDRRTSHLHNFSFFV</sequence>
<protein>
    <submittedName>
        <fullName evidence="4">CxC1 domain-containing protein</fullName>
    </submittedName>
</protein>
<dbReference type="Proteomes" id="UP000005240">
    <property type="component" value="Unassembled WGS sequence"/>
</dbReference>
<dbReference type="InterPro" id="IPR041320">
    <property type="entry name" value="CxC1"/>
</dbReference>
<evidence type="ECO:0000313" key="4">
    <source>
        <dbReference type="EnsemblFungi" id="PTTG_29062-t43_1-p1"/>
    </source>
</evidence>
<evidence type="ECO:0000259" key="2">
    <source>
        <dbReference type="Pfam" id="PF18802"/>
    </source>
</evidence>
<dbReference type="PANTHER" id="PTHR33096">
    <property type="entry name" value="CXC2 DOMAIN-CONTAINING PROTEIN"/>
    <property type="match status" value="1"/>
</dbReference>
<dbReference type="STRING" id="630390.A0A180G6R6"/>
<accession>A0A180G6R6</accession>
<feature type="compositionally biased region" description="Basic and acidic residues" evidence="1">
    <location>
        <begin position="74"/>
        <end position="84"/>
    </location>
</feature>
<feature type="domain" description="CxC1-like cysteine cluster associated with KDZ transposases" evidence="2">
    <location>
        <begin position="105"/>
        <end position="183"/>
    </location>
</feature>
<evidence type="ECO:0000313" key="3">
    <source>
        <dbReference type="EMBL" id="OAV88314.1"/>
    </source>
</evidence>